<dbReference type="SMART" id="SM00404">
    <property type="entry name" value="PTPc_motif"/>
    <property type="match status" value="1"/>
</dbReference>
<dbReference type="InterPro" id="IPR000340">
    <property type="entry name" value="Dual-sp_phosphatase_cat-dom"/>
</dbReference>
<dbReference type="InterPro" id="IPR020422">
    <property type="entry name" value="TYR_PHOSPHATASE_DUAL_dom"/>
</dbReference>
<dbReference type="GO" id="GO:0017017">
    <property type="term" value="F:MAP kinase tyrosine/serine/threonine phosphatase activity"/>
    <property type="evidence" value="ECO:0007669"/>
    <property type="project" value="TreeGrafter"/>
</dbReference>
<accession>A0A9P6XLC9</accession>
<keyword evidence="4" id="KW-0904">Protein phosphatase</keyword>
<dbReference type="GO" id="GO:0008330">
    <property type="term" value="F:protein tyrosine/threonine phosphatase activity"/>
    <property type="evidence" value="ECO:0007669"/>
    <property type="project" value="TreeGrafter"/>
</dbReference>
<dbReference type="SMART" id="SM00195">
    <property type="entry name" value="DSPc"/>
    <property type="match status" value="1"/>
</dbReference>
<organism evidence="7 9">
    <name type="scientific">Rhizopus oryzae</name>
    <name type="common">Mucormycosis agent</name>
    <name type="synonym">Rhizopus arrhizus var. delemar</name>
    <dbReference type="NCBI Taxonomy" id="64495"/>
    <lineage>
        <taxon>Eukaryota</taxon>
        <taxon>Fungi</taxon>
        <taxon>Fungi incertae sedis</taxon>
        <taxon>Mucoromycota</taxon>
        <taxon>Mucoromycotina</taxon>
        <taxon>Mucoromycetes</taxon>
        <taxon>Mucorales</taxon>
        <taxon>Mucorineae</taxon>
        <taxon>Rhizopodaceae</taxon>
        <taxon>Rhizopus</taxon>
    </lineage>
</organism>
<dbReference type="PROSITE" id="PS50056">
    <property type="entry name" value="TYR_PHOSPHATASE_2"/>
    <property type="match status" value="1"/>
</dbReference>
<dbReference type="Pfam" id="PF00782">
    <property type="entry name" value="DSPc"/>
    <property type="match status" value="1"/>
</dbReference>
<evidence type="ECO:0000259" key="5">
    <source>
        <dbReference type="PROSITE" id="PS50054"/>
    </source>
</evidence>
<dbReference type="GO" id="GO:0005737">
    <property type="term" value="C:cytoplasm"/>
    <property type="evidence" value="ECO:0007669"/>
    <property type="project" value="TreeGrafter"/>
</dbReference>
<evidence type="ECO:0000256" key="4">
    <source>
        <dbReference type="ARBA" id="ARBA00022912"/>
    </source>
</evidence>
<dbReference type="PANTHER" id="PTHR10159:SF519">
    <property type="entry name" value="DUAL SPECIFICITY PROTEIN PHOSPHATASE MPK3"/>
    <property type="match status" value="1"/>
</dbReference>
<dbReference type="AlphaFoldDB" id="A0A9P6XLC9"/>
<protein>
    <recommendedName>
        <fullName evidence="2">protein-tyrosine-phosphatase</fullName>
        <ecNumber evidence="2">3.1.3.48</ecNumber>
    </recommendedName>
</protein>
<dbReference type="InterPro" id="IPR003595">
    <property type="entry name" value="Tyr_Pase_cat"/>
</dbReference>
<dbReference type="PROSITE" id="PS50054">
    <property type="entry name" value="TYR_PHOSPHATASE_DUAL"/>
    <property type="match status" value="1"/>
</dbReference>
<evidence type="ECO:0000313" key="8">
    <source>
        <dbReference type="EMBL" id="KAG1541043.1"/>
    </source>
</evidence>
<dbReference type="Proteomes" id="UP000716291">
    <property type="component" value="Unassembled WGS sequence"/>
</dbReference>
<dbReference type="EMBL" id="JAANIT010001302">
    <property type="protein sequence ID" value="KAG1541043.1"/>
    <property type="molecule type" value="Genomic_DNA"/>
</dbReference>
<dbReference type="InterPro" id="IPR016130">
    <property type="entry name" value="Tyr_Pase_AS"/>
</dbReference>
<dbReference type="GO" id="GO:0043409">
    <property type="term" value="P:negative regulation of MAPK cascade"/>
    <property type="evidence" value="ECO:0007669"/>
    <property type="project" value="TreeGrafter"/>
</dbReference>
<name>A0A9P6XLC9_RHIOR</name>
<dbReference type="InterPro" id="IPR000387">
    <property type="entry name" value="Tyr_Pase_dom"/>
</dbReference>
<dbReference type="Gene3D" id="3.90.190.10">
    <property type="entry name" value="Protein tyrosine phosphatase superfamily"/>
    <property type="match status" value="1"/>
</dbReference>
<evidence type="ECO:0000259" key="6">
    <source>
        <dbReference type="PROSITE" id="PS50056"/>
    </source>
</evidence>
<dbReference type="PANTHER" id="PTHR10159">
    <property type="entry name" value="DUAL SPECIFICITY PROTEIN PHOSPHATASE"/>
    <property type="match status" value="1"/>
</dbReference>
<keyword evidence="3" id="KW-0378">Hydrolase</keyword>
<evidence type="ECO:0000256" key="3">
    <source>
        <dbReference type="ARBA" id="ARBA00022801"/>
    </source>
</evidence>
<sequence>MPITVSTSTSSGLKRRKNKKNLSLSLSSNLLVGKQAPKTSFIIPKDQNINAYPNGPIEIIPHLYLGSEKNSNDLDGLRELSIQAILNVAAEVNNPFEYLFQPMDDLLSQTIIPSPSLSKASTISSTSSIQTEDYPMMNTAMGYHKLNWEHNQDNLVLELQKAVDIIDKARSAGQNILVHCQCGIARSATVIIAYVMKTMRLSMQDAYDFVKKTSPVISPNLGLLFQLREYEQTLKTNKSTTLSWKSKLSTPKSLFS</sequence>
<evidence type="ECO:0000313" key="7">
    <source>
        <dbReference type="EMBL" id="KAG1316029.1"/>
    </source>
</evidence>
<dbReference type="PROSITE" id="PS00383">
    <property type="entry name" value="TYR_PHOSPHATASE_1"/>
    <property type="match status" value="1"/>
</dbReference>
<reference evidence="7" key="1">
    <citation type="journal article" date="2020" name="Microb. Genom.">
        <title>Genetic diversity of clinical and environmental Mucorales isolates obtained from an investigation of mucormycosis cases among solid organ transplant recipients.</title>
        <authorList>
            <person name="Nguyen M.H."/>
            <person name="Kaul D."/>
            <person name="Muto C."/>
            <person name="Cheng S.J."/>
            <person name="Richter R.A."/>
            <person name="Bruno V.M."/>
            <person name="Liu G."/>
            <person name="Beyhan S."/>
            <person name="Sundermann A.J."/>
            <person name="Mounaud S."/>
            <person name="Pasculle A.W."/>
            <person name="Nierman W.C."/>
            <person name="Driscoll E."/>
            <person name="Cumbie R."/>
            <person name="Clancy C.J."/>
            <person name="Dupont C.L."/>
        </authorList>
    </citation>
    <scope>NUCLEOTIDE SEQUENCE</scope>
    <source>
        <strain evidence="7">GL11</strain>
        <strain evidence="8">GL16</strain>
    </source>
</reference>
<evidence type="ECO:0000313" key="9">
    <source>
        <dbReference type="Proteomes" id="UP000716291"/>
    </source>
</evidence>
<feature type="domain" description="Tyrosine-protein phosphatase" evidence="5">
    <location>
        <begin position="55"/>
        <end position="236"/>
    </location>
</feature>
<dbReference type="GO" id="GO:0033550">
    <property type="term" value="F:MAP kinase tyrosine phosphatase activity"/>
    <property type="evidence" value="ECO:0007669"/>
    <property type="project" value="TreeGrafter"/>
</dbReference>
<dbReference type="SUPFAM" id="SSF52799">
    <property type="entry name" value="(Phosphotyrosine protein) phosphatases II"/>
    <property type="match status" value="1"/>
</dbReference>
<evidence type="ECO:0000256" key="1">
    <source>
        <dbReference type="ARBA" id="ARBA00008601"/>
    </source>
</evidence>
<dbReference type="OrthoDB" id="2017893at2759"/>
<dbReference type="Proteomes" id="UP000717996">
    <property type="component" value="Unassembled WGS sequence"/>
</dbReference>
<gene>
    <name evidence="8" type="ORF">G6F51_008147</name>
    <name evidence="7" type="ORF">G6F64_000195</name>
</gene>
<dbReference type="EC" id="3.1.3.48" evidence="2"/>
<evidence type="ECO:0000256" key="2">
    <source>
        <dbReference type="ARBA" id="ARBA00013064"/>
    </source>
</evidence>
<comment type="caution">
    <text evidence="7">The sequence shown here is derived from an EMBL/GenBank/DDBJ whole genome shotgun (WGS) entry which is preliminary data.</text>
</comment>
<feature type="domain" description="Tyrosine specific protein phosphatases" evidence="6">
    <location>
        <begin position="157"/>
        <end position="215"/>
    </location>
</feature>
<dbReference type="OMA" id="WHHHIME"/>
<keyword evidence="9" id="KW-1185">Reference proteome</keyword>
<dbReference type="InterPro" id="IPR029021">
    <property type="entry name" value="Prot-tyrosine_phosphatase-like"/>
</dbReference>
<dbReference type="EMBL" id="JAANQT010000011">
    <property type="protein sequence ID" value="KAG1316029.1"/>
    <property type="molecule type" value="Genomic_DNA"/>
</dbReference>
<comment type="similarity">
    <text evidence="1">Belongs to the protein-tyrosine phosphatase family. Non-receptor class dual specificity subfamily.</text>
</comment>
<proteinExistence type="inferred from homology"/>